<dbReference type="GO" id="GO:0003677">
    <property type="term" value="F:DNA binding"/>
    <property type="evidence" value="ECO:0007669"/>
    <property type="project" value="UniProtKB-KW"/>
</dbReference>
<dbReference type="PANTHER" id="PTHR39515:SF2">
    <property type="entry name" value="HTH-TYPE TRANSCRIPTIONAL REGULATOR RV0880"/>
    <property type="match status" value="1"/>
</dbReference>
<dbReference type="PANTHER" id="PTHR39515">
    <property type="entry name" value="CONSERVED PROTEIN"/>
    <property type="match status" value="1"/>
</dbReference>
<keyword evidence="1" id="KW-0805">Transcription regulation</keyword>
<dbReference type="InterPro" id="IPR036390">
    <property type="entry name" value="WH_DNA-bd_sf"/>
</dbReference>
<evidence type="ECO:0000259" key="4">
    <source>
        <dbReference type="PROSITE" id="PS50995"/>
    </source>
</evidence>
<evidence type="ECO:0000313" key="5">
    <source>
        <dbReference type="EMBL" id="QAY69134.1"/>
    </source>
</evidence>
<dbReference type="Gene3D" id="1.10.10.10">
    <property type="entry name" value="Winged helix-like DNA-binding domain superfamily/Winged helix DNA-binding domain"/>
    <property type="match status" value="1"/>
</dbReference>
<dbReference type="AlphaFoldDB" id="A0A4P6F107"/>
<accession>A0A4P6F107</accession>
<dbReference type="PROSITE" id="PS01117">
    <property type="entry name" value="HTH_MARR_1"/>
    <property type="match status" value="1"/>
</dbReference>
<organism evidence="5 6">
    <name type="scientific">Xylanimonas protaetiae</name>
    <dbReference type="NCBI Taxonomy" id="2509457"/>
    <lineage>
        <taxon>Bacteria</taxon>
        <taxon>Bacillati</taxon>
        <taxon>Actinomycetota</taxon>
        <taxon>Actinomycetes</taxon>
        <taxon>Micrococcales</taxon>
        <taxon>Promicromonosporaceae</taxon>
        <taxon>Xylanimonas</taxon>
    </lineage>
</organism>
<dbReference type="InterPro" id="IPR052526">
    <property type="entry name" value="HTH-type_Bedaq_tolerance"/>
</dbReference>
<gene>
    <name evidence="5" type="ORF">ET471_02985</name>
</gene>
<dbReference type="InterPro" id="IPR036388">
    <property type="entry name" value="WH-like_DNA-bd_sf"/>
</dbReference>
<dbReference type="Pfam" id="PF01047">
    <property type="entry name" value="MarR"/>
    <property type="match status" value="1"/>
</dbReference>
<dbReference type="RefSeq" id="WP_129186534.1">
    <property type="nucleotide sequence ID" value="NZ_CP035493.1"/>
</dbReference>
<dbReference type="OrthoDB" id="9804055at2"/>
<dbReference type="SMART" id="SM00347">
    <property type="entry name" value="HTH_MARR"/>
    <property type="match status" value="1"/>
</dbReference>
<reference evidence="5 6" key="1">
    <citation type="submission" date="2019-01" db="EMBL/GenBank/DDBJ databases">
        <title>Genome sequencing of strain FW10M-9.</title>
        <authorList>
            <person name="Heo J."/>
            <person name="Kim S.-J."/>
            <person name="Kim J.-S."/>
            <person name="Hong S.-B."/>
            <person name="Kwon S.-W."/>
        </authorList>
    </citation>
    <scope>NUCLEOTIDE SEQUENCE [LARGE SCALE GENOMIC DNA]</scope>
    <source>
        <strain evidence="5 6">FW10M-9</strain>
    </source>
</reference>
<sequence length="140" mass="15135">MTSAPALASELRVGTGRFLRRLRAERGDADLPAAQFGVLTELTRRGPLTPGELAHSEGVRPPAMTRTVSALVDLGFVTKSEHPTDGRLVVVDLTDAGRREVAETRRRRDAWLSLRLGALTPQDRATLARANDLLQTLASG</sequence>
<dbReference type="InterPro" id="IPR000835">
    <property type="entry name" value="HTH_MarR-typ"/>
</dbReference>
<keyword evidence="2" id="KW-0238">DNA-binding</keyword>
<evidence type="ECO:0000313" key="6">
    <source>
        <dbReference type="Proteomes" id="UP000292118"/>
    </source>
</evidence>
<dbReference type="KEGG" id="xya:ET471_02985"/>
<evidence type="ECO:0000256" key="2">
    <source>
        <dbReference type="ARBA" id="ARBA00023125"/>
    </source>
</evidence>
<dbReference type="InterPro" id="IPR023187">
    <property type="entry name" value="Tscrpt_reg_MarR-type_CS"/>
</dbReference>
<keyword evidence="3" id="KW-0804">Transcription</keyword>
<proteinExistence type="predicted"/>
<dbReference type="PROSITE" id="PS50995">
    <property type="entry name" value="HTH_MARR_2"/>
    <property type="match status" value="1"/>
</dbReference>
<dbReference type="Proteomes" id="UP000292118">
    <property type="component" value="Chromosome"/>
</dbReference>
<evidence type="ECO:0000256" key="1">
    <source>
        <dbReference type="ARBA" id="ARBA00023015"/>
    </source>
</evidence>
<dbReference type="GO" id="GO:0003700">
    <property type="term" value="F:DNA-binding transcription factor activity"/>
    <property type="evidence" value="ECO:0007669"/>
    <property type="project" value="InterPro"/>
</dbReference>
<dbReference type="SUPFAM" id="SSF46785">
    <property type="entry name" value="Winged helix' DNA-binding domain"/>
    <property type="match status" value="1"/>
</dbReference>
<dbReference type="EMBL" id="CP035493">
    <property type="protein sequence ID" value="QAY69134.1"/>
    <property type="molecule type" value="Genomic_DNA"/>
</dbReference>
<keyword evidence="6" id="KW-1185">Reference proteome</keyword>
<feature type="domain" description="HTH marR-type" evidence="4">
    <location>
        <begin position="1"/>
        <end position="139"/>
    </location>
</feature>
<evidence type="ECO:0000256" key="3">
    <source>
        <dbReference type="ARBA" id="ARBA00023163"/>
    </source>
</evidence>
<name>A0A4P6F107_9MICO</name>
<protein>
    <submittedName>
        <fullName evidence="5">MarR family transcriptional regulator</fullName>
    </submittedName>
</protein>